<evidence type="ECO:0000313" key="6">
    <source>
        <dbReference type="EMBL" id="KAB1645114.1"/>
    </source>
</evidence>
<dbReference type="Gene3D" id="3.40.605.10">
    <property type="entry name" value="Aldehyde Dehydrogenase, Chain A, domain 1"/>
    <property type="match status" value="1"/>
</dbReference>
<evidence type="ECO:0000313" key="7">
    <source>
        <dbReference type="Proteomes" id="UP000433493"/>
    </source>
</evidence>
<evidence type="ECO:0000256" key="3">
    <source>
        <dbReference type="PROSITE-ProRule" id="PRU10007"/>
    </source>
</evidence>
<evidence type="ECO:0000256" key="4">
    <source>
        <dbReference type="RuleBase" id="RU003345"/>
    </source>
</evidence>
<accession>A0A7J5BFV9</accession>
<dbReference type="InterPro" id="IPR016163">
    <property type="entry name" value="Ald_DH_C"/>
</dbReference>
<dbReference type="PANTHER" id="PTHR42804:SF1">
    <property type="entry name" value="ALDEHYDE DEHYDROGENASE-RELATED"/>
    <property type="match status" value="1"/>
</dbReference>
<gene>
    <name evidence="6" type="ORF">F8O05_02335</name>
</gene>
<feature type="domain" description="Aldehyde dehydrogenase" evidence="5">
    <location>
        <begin position="27"/>
        <end position="487"/>
    </location>
</feature>
<dbReference type="InterPro" id="IPR016162">
    <property type="entry name" value="Ald_DH_N"/>
</dbReference>
<comment type="caution">
    <text evidence="6">The sequence shown here is derived from an EMBL/GenBank/DDBJ whole genome shotgun (WGS) entry which is preliminary data.</text>
</comment>
<dbReference type="EMBL" id="WBKB01000001">
    <property type="protein sequence ID" value="KAB1645114.1"/>
    <property type="molecule type" value="Genomic_DNA"/>
</dbReference>
<keyword evidence="2 4" id="KW-0560">Oxidoreductase</keyword>
<dbReference type="SUPFAM" id="SSF53720">
    <property type="entry name" value="ALDH-like"/>
    <property type="match status" value="1"/>
</dbReference>
<sequence>MEVHLSTTDLAPVQIRSFDKLYIGGKWVEPSSDAIIESVSPITEEVIATVPAGKAADIDAAVAAARKAFDEGPWPRLSPKERADYLVRIREELAKRVPELVDAFTAEIGAANGASVAFTNNALKMFDDASTLWERFEWVKERSWDNGSGYITYDPVGVVGVIIPWNGPVATAALKMAPALAAGCTVVLKPASEAAAEIMMMAEAFEAAGLPEGVVSIVPAAREDAERLAAHPDVDKITFTGSTAVGKRLMELASDRIARITLELGGKSAAIIADDIPVEDFVPGLAFAGIGHSGQVCAAITRILVPRERQDEIIEALKQVYESVKVGDPREPDTALGPLSSARQRERVLNYIEIGKEEGARVVTGGKAPEHLERGYYVEPTLFADVRPDMRIAQEEIFGPVVVVIPFDSIDEAVEIANGTVYGLSGAVYAKDHDLAVSIANRVRTGQISINGWDMCVTQPFGGFKQSGLGREGNVEGLSAFLEPKLVQGATPPAK</sequence>
<reference evidence="6 7" key="1">
    <citation type="submission" date="2019-09" db="EMBL/GenBank/DDBJ databases">
        <title>Phylogeny of genus Pseudoclavibacter and closely related genus.</title>
        <authorList>
            <person name="Li Y."/>
        </authorList>
    </citation>
    <scope>NUCLEOTIDE SEQUENCE [LARGE SCALE GENOMIC DNA]</scope>
    <source>
        <strain evidence="6 7">KCTC 13959</strain>
    </source>
</reference>
<dbReference type="FunFam" id="3.40.605.10:FF:000007">
    <property type="entry name" value="NAD/NADP-dependent betaine aldehyde dehydrogenase"/>
    <property type="match status" value="1"/>
</dbReference>
<dbReference type="OrthoDB" id="6882680at2"/>
<keyword evidence="7" id="KW-1185">Reference proteome</keyword>
<feature type="active site" evidence="3">
    <location>
        <position position="263"/>
    </location>
</feature>
<dbReference type="AlphaFoldDB" id="A0A7J5BFV9"/>
<dbReference type="FunFam" id="3.40.309.10:FF:000012">
    <property type="entry name" value="Betaine aldehyde dehydrogenase"/>
    <property type="match status" value="1"/>
</dbReference>
<dbReference type="Pfam" id="PF00171">
    <property type="entry name" value="Aldedh"/>
    <property type="match status" value="1"/>
</dbReference>
<dbReference type="InterPro" id="IPR015590">
    <property type="entry name" value="Aldehyde_DH_dom"/>
</dbReference>
<dbReference type="Gene3D" id="3.40.309.10">
    <property type="entry name" value="Aldehyde Dehydrogenase, Chain A, domain 2"/>
    <property type="match status" value="1"/>
</dbReference>
<dbReference type="CDD" id="cd07139">
    <property type="entry name" value="ALDH_AldA-Rv0768"/>
    <property type="match status" value="1"/>
</dbReference>
<evidence type="ECO:0000256" key="1">
    <source>
        <dbReference type="ARBA" id="ARBA00009986"/>
    </source>
</evidence>
<comment type="similarity">
    <text evidence="1 4">Belongs to the aldehyde dehydrogenase family.</text>
</comment>
<dbReference type="GO" id="GO:0016620">
    <property type="term" value="F:oxidoreductase activity, acting on the aldehyde or oxo group of donors, NAD or NADP as acceptor"/>
    <property type="evidence" value="ECO:0007669"/>
    <property type="project" value="InterPro"/>
</dbReference>
<proteinExistence type="inferred from homology"/>
<dbReference type="InterPro" id="IPR029510">
    <property type="entry name" value="Ald_DH_CS_GLU"/>
</dbReference>
<dbReference type="InterPro" id="IPR016161">
    <property type="entry name" value="Ald_DH/histidinol_DH"/>
</dbReference>
<evidence type="ECO:0000256" key="2">
    <source>
        <dbReference type="ARBA" id="ARBA00023002"/>
    </source>
</evidence>
<dbReference type="Proteomes" id="UP000433493">
    <property type="component" value="Unassembled WGS sequence"/>
</dbReference>
<organism evidence="6 7">
    <name type="scientific">Gulosibacter chungangensis</name>
    <dbReference type="NCBI Taxonomy" id="979746"/>
    <lineage>
        <taxon>Bacteria</taxon>
        <taxon>Bacillati</taxon>
        <taxon>Actinomycetota</taxon>
        <taxon>Actinomycetes</taxon>
        <taxon>Micrococcales</taxon>
        <taxon>Microbacteriaceae</taxon>
        <taxon>Gulosibacter</taxon>
    </lineage>
</organism>
<dbReference type="PANTHER" id="PTHR42804">
    <property type="entry name" value="ALDEHYDE DEHYDROGENASE"/>
    <property type="match status" value="1"/>
</dbReference>
<dbReference type="PROSITE" id="PS00687">
    <property type="entry name" value="ALDEHYDE_DEHYDR_GLU"/>
    <property type="match status" value="1"/>
</dbReference>
<protein>
    <submittedName>
        <fullName evidence="6">Aldehyde dehydrogenase</fullName>
    </submittedName>
</protein>
<name>A0A7J5BFV9_9MICO</name>
<evidence type="ECO:0000259" key="5">
    <source>
        <dbReference type="Pfam" id="PF00171"/>
    </source>
</evidence>